<proteinExistence type="inferred from homology"/>
<dbReference type="InterPro" id="IPR036388">
    <property type="entry name" value="WH-like_DNA-bd_sf"/>
</dbReference>
<dbReference type="STRING" id="195105.CN97_01060"/>
<name>A0A086XZ78_9RHOB</name>
<evidence type="ECO:0000313" key="5">
    <source>
        <dbReference type="EMBL" id="KFI27328.1"/>
    </source>
</evidence>
<comment type="similarity">
    <text evidence="1">Belongs to the LysR transcriptional regulatory family.</text>
</comment>
<protein>
    <submittedName>
        <fullName evidence="5">LysR family transcriptional regulator</fullName>
    </submittedName>
</protein>
<comment type="caution">
    <text evidence="5">The sequence shown here is derived from an EMBL/GenBank/DDBJ whole genome shotgun (WGS) entry which is preliminary data.</text>
</comment>
<dbReference type="EMBL" id="JGYG01000011">
    <property type="protein sequence ID" value="KFI27328.1"/>
    <property type="molecule type" value="Genomic_DNA"/>
</dbReference>
<dbReference type="GO" id="GO:0006351">
    <property type="term" value="P:DNA-templated transcription"/>
    <property type="evidence" value="ECO:0007669"/>
    <property type="project" value="TreeGrafter"/>
</dbReference>
<dbReference type="SUPFAM" id="SSF53850">
    <property type="entry name" value="Periplasmic binding protein-like II"/>
    <property type="match status" value="1"/>
</dbReference>
<sequence>MRQSYLPSIQELATFAACARTGATTRAAEELNLTQSAVSRSLNTLEDRLGVRLFHRVKGRLVLADAGRVFLPDAERLLAELNQAAVAVMAFGGHGDVIRLAVLPSFGSAWLVPRLAAFRALRPDVTFDITSRLTPVDFTDDPFDAAIQRAEHRPPDAHVAELMEEQLVVVASPAVVTGPLPDLALARLPLLQQSTRPTLWLDWFRDAGLDARPILRGARFEHFGMLVTAAVAGLGAALVPEVVAEEELRRGRLLLASERRLRVASPYAILYPDRSAANPVFAAFRDWLMGEARPS</sequence>
<dbReference type="eggNOG" id="COG0583">
    <property type="taxonomic scope" value="Bacteria"/>
</dbReference>
<dbReference type="SUPFAM" id="SSF46785">
    <property type="entry name" value="Winged helix' DNA-binding domain"/>
    <property type="match status" value="1"/>
</dbReference>
<evidence type="ECO:0000256" key="1">
    <source>
        <dbReference type="ARBA" id="ARBA00009437"/>
    </source>
</evidence>
<dbReference type="InterPro" id="IPR005119">
    <property type="entry name" value="LysR_subst-bd"/>
</dbReference>
<keyword evidence="3" id="KW-0238">DNA-binding</keyword>
<dbReference type="FunFam" id="1.10.10.10:FF:000001">
    <property type="entry name" value="LysR family transcriptional regulator"/>
    <property type="match status" value="1"/>
</dbReference>
<dbReference type="Proteomes" id="UP000028826">
    <property type="component" value="Unassembled WGS sequence"/>
</dbReference>
<dbReference type="PANTHER" id="PTHR30537:SF26">
    <property type="entry name" value="GLYCINE CLEAVAGE SYSTEM TRANSCRIPTIONAL ACTIVATOR"/>
    <property type="match status" value="1"/>
</dbReference>
<dbReference type="Pfam" id="PF00126">
    <property type="entry name" value="HTH_1"/>
    <property type="match status" value="1"/>
</dbReference>
<dbReference type="PANTHER" id="PTHR30537">
    <property type="entry name" value="HTH-TYPE TRANSCRIPTIONAL REGULATOR"/>
    <property type="match status" value="1"/>
</dbReference>
<dbReference type="InterPro" id="IPR036390">
    <property type="entry name" value="WH_DNA-bd_sf"/>
</dbReference>
<reference evidence="5 6" key="1">
    <citation type="submission" date="2014-03" db="EMBL/GenBank/DDBJ databases">
        <title>Genome of Haematobacter massiliensis CCUG 47968.</title>
        <authorList>
            <person name="Wang D."/>
            <person name="Wang G."/>
        </authorList>
    </citation>
    <scope>NUCLEOTIDE SEQUENCE [LARGE SCALE GENOMIC DNA]</scope>
    <source>
        <strain evidence="5 6">CCUG 47968</strain>
    </source>
</reference>
<evidence type="ECO:0000256" key="3">
    <source>
        <dbReference type="ARBA" id="ARBA00023125"/>
    </source>
</evidence>
<keyword evidence="6" id="KW-1185">Reference proteome</keyword>
<keyword evidence="4" id="KW-0804">Transcription</keyword>
<dbReference type="InterPro" id="IPR000847">
    <property type="entry name" value="LysR_HTH_N"/>
</dbReference>
<dbReference type="PROSITE" id="PS50931">
    <property type="entry name" value="HTH_LYSR"/>
    <property type="match status" value="1"/>
</dbReference>
<gene>
    <name evidence="5" type="ORF">CN97_01060</name>
</gene>
<evidence type="ECO:0000256" key="2">
    <source>
        <dbReference type="ARBA" id="ARBA00023015"/>
    </source>
</evidence>
<keyword evidence="2" id="KW-0805">Transcription regulation</keyword>
<dbReference type="Pfam" id="PF03466">
    <property type="entry name" value="LysR_substrate"/>
    <property type="match status" value="1"/>
</dbReference>
<dbReference type="Gene3D" id="1.10.10.10">
    <property type="entry name" value="Winged helix-like DNA-binding domain superfamily/Winged helix DNA-binding domain"/>
    <property type="match status" value="1"/>
</dbReference>
<evidence type="ECO:0000313" key="6">
    <source>
        <dbReference type="Proteomes" id="UP000028826"/>
    </source>
</evidence>
<dbReference type="InterPro" id="IPR058163">
    <property type="entry name" value="LysR-type_TF_proteobact-type"/>
</dbReference>
<dbReference type="PRINTS" id="PR00039">
    <property type="entry name" value="HTHLYSR"/>
</dbReference>
<dbReference type="AlphaFoldDB" id="A0A086XZ78"/>
<organism evidence="5 6">
    <name type="scientific">Haematobacter massiliensis</name>
    <dbReference type="NCBI Taxonomy" id="195105"/>
    <lineage>
        <taxon>Bacteria</taxon>
        <taxon>Pseudomonadati</taxon>
        <taxon>Pseudomonadota</taxon>
        <taxon>Alphaproteobacteria</taxon>
        <taxon>Rhodobacterales</taxon>
        <taxon>Paracoccaceae</taxon>
        <taxon>Haematobacter</taxon>
    </lineage>
</organism>
<accession>A0A086XZ78</accession>
<evidence type="ECO:0000256" key="4">
    <source>
        <dbReference type="ARBA" id="ARBA00023163"/>
    </source>
</evidence>
<dbReference type="OrthoDB" id="5526340at2"/>
<dbReference type="Gene3D" id="3.40.190.10">
    <property type="entry name" value="Periplasmic binding protein-like II"/>
    <property type="match status" value="2"/>
</dbReference>
<dbReference type="GO" id="GO:0003700">
    <property type="term" value="F:DNA-binding transcription factor activity"/>
    <property type="evidence" value="ECO:0007669"/>
    <property type="project" value="InterPro"/>
</dbReference>
<dbReference type="GO" id="GO:0043565">
    <property type="term" value="F:sequence-specific DNA binding"/>
    <property type="evidence" value="ECO:0007669"/>
    <property type="project" value="TreeGrafter"/>
</dbReference>